<dbReference type="Proteomes" id="UP000015543">
    <property type="component" value="Chromosome"/>
</dbReference>
<dbReference type="RefSeq" id="WP_020963388.1">
    <property type="nucleotide sequence ID" value="NC_022093.1"/>
</dbReference>
<proteinExistence type="predicted"/>
<dbReference type="Pfam" id="PF01998">
    <property type="entry name" value="DUF131"/>
    <property type="match status" value="1"/>
</dbReference>
<reference evidence="2 3" key="1">
    <citation type="journal article" date="2013" name="Genome Announc.">
        <title>Complete Genomic Sequence of 'Thermofilum adornatus' Strain 1910bT, a Hyperthermophilic Anaerobic Organotrophic Crenarchaeon.</title>
        <authorList>
            <person name="Dominova I.N."/>
            <person name="Kublanov I.V."/>
            <person name="Podosokorskaya O.A."/>
            <person name="Derbikova K.S."/>
            <person name="Patrushev M.V."/>
            <person name="Toshchakov S.V."/>
        </authorList>
    </citation>
    <scope>NUCLEOTIDE SEQUENCE [LARGE SCALE GENOMIC DNA]</scope>
    <source>
        <strain evidence="3">1910b</strain>
    </source>
</reference>
<sequence length="89" mass="9455">MEPLIWLFYALLVAGMLLILVGFLVMAFSGLRRGGEAEAGGVLMIGPLPIIFGSSPEAAKKASLLALLLMLLFFFFVLALRLVGVSTGI</sequence>
<accession>S5ZNE0</accession>
<dbReference type="EMBL" id="CP006646">
    <property type="protein sequence ID" value="AGT36081.1"/>
    <property type="molecule type" value="Genomic_DNA"/>
</dbReference>
<protein>
    <recommendedName>
        <fullName evidence="4">DUF131 domain-containing protein</fullName>
    </recommendedName>
</protein>
<keyword evidence="3" id="KW-1185">Reference proteome</keyword>
<name>S5ZNE0_9CREN</name>
<dbReference type="PATRIC" id="fig|1365176.7.peg.1724"/>
<evidence type="ECO:0008006" key="4">
    <source>
        <dbReference type="Google" id="ProtNLM"/>
    </source>
</evidence>
<dbReference type="HOGENOM" id="CLU_149108_2_0_2"/>
<dbReference type="GeneID" id="16574387"/>
<organism evidence="2 3">
    <name type="scientific">Thermofilum adornatum</name>
    <dbReference type="NCBI Taxonomy" id="1365176"/>
    <lineage>
        <taxon>Archaea</taxon>
        <taxon>Thermoproteota</taxon>
        <taxon>Thermoprotei</taxon>
        <taxon>Thermofilales</taxon>
        <taxon>Thermofilaceae</taxon>
        <taxon>Thermofilum</taxon>
    </lineage>
</organism>
<keyword evidence="1" id="KW-0472">Membrane</keyword>
<dbReference type="NCBIfam" id="TIGR00304">
    <property type="entry name" value="TIGR00304 family membrane protein"/>
    <property type="match status" value="1"/>
</dbReference>
<gene>
    <name evidence="2" type="ORF">N186_08725</name>
</gene>
<evidence type="ECO:0000313" key="2">
    <source>
        <dbReference type="EMBL" id="AGT36081.1"/>
    </source>
</evidence>
<evidence type="ECO:0000256" key="1">
    <source>
        <dbReference type="SAM" id="Phobius"/>
    </source>
</evidence>
<dbReference type="InterPro" id="IPR002849">
    <property type="entry name" value="DUF131"/>
</dbReference>
<keyword evidence="1" id="KW-1133">Transmembrane helix</keyword>
<dbReference type="eggNOG" id="arCOG02718">
    <property type="taxonomic scope" value="Archaea"/>
</dbReference>
<evidence type="ECO:0000313" key="3">
    <source>
        <dbReference type="Proteomes" id="UP000015543"/>
    </source>
</evidence>
<keyword evidence="1" id="KW-0812">Transmembrane</keyword>
<feature type="transmembrane region" description="Helical" evidence="1">
    <location>
        <begin position="6"/>
        <end position="27"/>
    </location>
</feature>
<dbReference type="KEGG" id="thb:N186_08725"/>
<dbReference type="AlphaFoldDB" id="S5ZNE0"/>
<feature type="transmembrane region" description="Helical" evidence="1">
    <location>
        <begin position="39"/>
        <end position="56"/>
    </location>
</feature>
<feature type="transmembrane region" description="Helical" evidence="1">
    <location>
        <begin position="62"/>
        <end position="83"/>
    </location>
</feature>